<proteinExistence type="predicted"/>
<protein>
    <submittedName>
        <fullName evidence="4">ABC transporter substrate-binding protein</fullName>
    </submittedName>
</protein>
<evidence type="ECO:0000256" key="1">
    <source>
        <dbReference type="ARBA" id="ARBA00022729"/>
    </source>
</evidence>
<keyword evidence="1 3" id="KW-0732">Signal</keyword>
<dbReference type="AlphaFoldDB" id="A0A2C6Z4S0"/>
<name>A0A2C6Z4S0_9PROT</name>
<dbReference type="Pfam" id="PF13343">
    <property type="entry name" value="SBP_bac_6"/>
    <property type="match status" value="1"/>
</dbReference>
<dbReference type="GO" id="GO:0030288">
    <property type="term" value="C:outer membrane-bounded periplasmic space"/>
    <property type="evidence" value="ECO:0007669"/>
    <property type="project" value="TreeGrafter"/>
</dbReference>
<accession>A0A2C6Z4S0</accession>
<feature type="signal peptide" evidence="3">
    <location>
        <begin position="1"/>
        <end position="29"/>
    </location>
</feature>
<evidence type="ECO:0000313" key="4">
    <source>
        <dbReference type="EMBL" id="PHK93501.1"/>
    </source>
</evidence>
<gene>
    <name evidence="4" type="ORF">CR162_18300</name>
</gene>
<evidence type="ECO:0000256" key="2">
    <source>
        <dbReference type="SAM" id="MobiDB-lite"/>
    </source>
</evidence>
<dbReference type="PROSITE" id="PS51318">
    <property type="entry name" value="TAT"/>
    <property type="match status" value="1"/>
</dbReference>
<keyword evidence="5" id="KW-1185">Reference proteome</keyword>
<dbReference type="SUPFAM" id="SSF53850">
    <property type="entry name" value="Periplasmic binding protein-like II"/>
    <property type="match status" value="1"/>
</dbReference>
<comment type="caution">
    <text evidence="4">The sequence shown here is derived from an EMBL/GenBank/DDBJ whole genome shotgun (WGS) entry which is preliminary data.</text>
</comment>
<sequence>MQRLLMTRRGALGMAAGAAAAVSSAPARAQAALEPRLVIITSFSRDVTTPFVQAFEQRHPGTKVEVQNRSTTAAVAFVRETRSSPPDLFWASAPDAFEVMKQGNLLARPQIDTAGIPATIGAQPTHDAEGRYFGFAVSGYGMMYNTRYLRANRLPVPKEWADLKNPAYQGHVGISSPSRSGTTHLTIETILQGEGWEPGWAQLLEIAGNFAQVSDRSFGVPDAVNSGQYGIGIVIDFFGFSAKASGFPVEFVYPTVTTLVPANIAMIEGSKSPNAARAFIQFLLSPAGQEVLLDPKVMRLPVRPETYAKAPAGFPNPFRDQSLGARVKFDNGVSEARYELLNSLFDRLITFRLRELTEAWKAVHAAEAALARSNSAQGRELLAQARARLTRVPVTEAQAADPAIAGAFQPARPDRPAGPRQAQLEEEWDRAAVAAYAEARQLAERAQRAS</sequence>
<dbReference type="PANTHER" id="PTHR30006">
    <property type="entry name" value="THIAMINE-BINDING PERIPLASMIC PROTEIN-RELATED"/>
    <property type="match status" value="1"/>
</dbReference>
<dbReference type="Gene3D" id="3.40.190.10">
    <property type="entry name" value="Periplasmic binding protein-like II"/>
    <property type="match status" value="2"/>
</dbReference>
<organism evidence="4 5">
    <name type="scientific">Teichococcus rhizosphaerae</name>
    <dbReference type="NCBI Taxonomy" id="1335062"/>
    <lineage>
        <taxon>Bacteria</taxon>
        <taxon>Pseudomonadati</taxon>
        <taxon>Pseudomonadota</taxon>
        <taxon>Alphaproteobacteria</taxon>
        <taxon>Acetobacterales</taxon>
        <taxon>Roseomonadaceae</taxon>
        <taxon>Roseomonas</taxon>
    </lineage>
</organism>
<dbReference type="RefSeq" id="WP_099096967.1">
    <property type="nucleotide sequence ID" value="NZ_PDNU01000044.1"/>
</dbReference>
<reference evidence="4 5" key="1">
    <citation type="submission" date="2017-10" db="EMBL/GenBank/DDBJ databases">
        <authorList>
            <person name="Banno H."/>
            <person name="Chua N.-H."/>
        </authorList>
    </citation>
    <scope>NUCLEOTIDE SEQUENCE [LARGE SCALE GENOMIC DNA]</scope>
    <source>
        <strain evidence="4 5">YW11</strain>
    </source>
</reference>
<evidence type="ECO:0000256" key="3">
    <source>
        <dbReference type="SAM" id="SignalP"/>
    </source>
</evidence>
<feature type="chain" id="PRO_5012971235" evidence="3">
    <location>
        <begin position="30"/>
        <end position="450"/>
    </location>
</feature>
<dbReference type="OrthoDB" id="9766989at2"/>
<feature type="region of interest" description="Disordered" evidence="2">
    <location>
        <begin position="400"/>
        <end position="424"/>
    </location>
</feature>
<dbReference type="PANTHER" id="PTHR30006:SF25">
    <property type="entry name" value="PHOSPHOGLYCERATE TRANSPORT REGULATORY PROTEIN PGTC"/>
    <property type="match status" value="1"/>
</dbReference>
<evidence type="ECO:0000313" key="5">
    <source>
        <dbReference type="Proteomes" id="UP000223527"/>
    </source>
</evidence>
<dbReference type="InterPro" id="IPR006311">
    <property type="entry name" value="TAT_signal"/>
</dbReference>
<dbReference type="EMBL" id="PDNU01000044">
    <property type="protein sequence ID" value="PHK93501.1"/>
    <property type="molecule type" value="Genomic_DNA"/>
</dbReference>
<dbReference type="Proteomes" id="UP000223527">
    <property type="component" value="Unassembled WGS sequence"/>
</dbReference>